<evidence type="ECO:0000313" key="2">
    <source>
        <dbReference type="EMBL" id="RIV76995.1"/>
    </source>
</evidence>
<evidence type="ECO:0000256" key="1">
    <source>
        <dbReference type="SAM" id="SignalP"/>
    </source>
</evidence>
<dbReference type="OrthoDB" id="5701716at2"/>
<reference evidence="2 3" key="1">
    <citation type="submission" date="2018-08" db="EMBL/GenBank/DDBJ databases">
        <title>Altererythrobacter sp.Ery1 and Ery12, the genome sequencing of novel strains in genus Alterythrobacter.</title>
        <authorList>
            <person name="Cheng H."/>
            <person name="Wu Y.-H."/>
            <person name="Fang C."/>
            <person name="Xu X.-W."/>
        </authorList>
    </citation>
    <scope>NUCLEOTIDE SEQUENCE [LARGE SCALE GENOMIC DNA]</scope>
    <source>
        <strain evidence="2 3">Ery1</strain>
    </source>
</reference>
<dbReference type="SUPFAM" id="SSF160574">
    <property type="entry name" value="BT0923-like"/>
    <property type="match status" value="1"/>
</dbReference>
<feature type="chain" id="PRO_5019171628" evidence="1">
    <location>
        <begin position="23"/>
        <end position="175"/>
    </location>
</feature>
<accession>A0A418NF69</accession>
<proteinExistence type="predicted"/>
<evidence type="ECO:0000313" key="3">
    <source>
        <dbReference type="Proteomes" id="UP000285092"/>
    </source>
</evidence>
<keyword evidence="3" id="KW-1185">Reference proteome</keyword>
<sequence>MSRAYPILLLSAVAACSGPSEAPSDPATVATSGKRDVPVEDVPAEVLAAAKAERDGFTIREAEAETRDGRSYYDIGGTLADGTEIEFDIMQDDGEWRVVEIQRDIILAETPVPVRDALADHDAAFTPARIIESVQADGIVIYELYGPDGDDPQGRKVEVKWDGESAELLTQEWKH</sequence>
<dbReference type="EMBL" id="QXFK01000018">
    <property type="protein sequence ID" value="RIV76995.1"/>
    <property type="molecule type" value="Genomic_DNA"/>
</dbReference>
<dbReference type="RefSeq" id="WP_119514053.1">
    <property type="nucleotide sequence ID" value="NZ_QXFK01000018.1"/>
</dbReference>
<dbReference type="PROSITE" id="PS51257">
    <property type="entry name" value="PROKAR_LIPOPROTEIN"/>
    <property type="match status" value="1"/>
</dbReference>
<protein>
    <submittedName>
        <fullName evidence="2">Uncharacterized protein</fullName>
    </submittedName>
</protein>
<keyword evidence="1" id="KW-0732">Signal</keyword>
<organism evidence="2 3">
    <name type="scientific">Pelagerythrobacter aerophilus</name>
    <dbReference type="NCBI Taxonomy" id="2306995"/>
    <lineage>
        <taxon>Bacteria</taxon>
        <taxon>Pseudomonadati</taxon>
        <taxon>Pseudomonadota</taxon>
        <taxon>Alphaproteobacteria</taxon>
        <taxon>Sphingomonadales</taxon>
        <taxon>Erythrobacteraceae</taxon>
        <taxon>Pelagerythrobacter</taxon>
    </lineage>
</organism>
<feature type="signal peptide" evidence="1">
    <location>
        <begin position="1"/>
        <end position="22"/>
    </location>
</feature>
<gene>
    <name evidence="2" type="ORF">D2V04_12830</name>
</gene>
<comment type="caution">
    <text evidence="2">The sequence shown here is derived from an EMBL/GenBank/DDBJ whole genome shotgun (WGS) entry which is preliminary data.</text>
</comment>
<dbReference type="Proteomes" id="UP000285092">
    <property type="component" value="Unassembled WGS sequence"/>
</dbReference>
<name>A0A418NF69_9SPHN</name>
<dbReference type="AlphaFoldDB" id="A0A418NF69"/>